<dbReference type="InterPro" id="IPR044851">
    <property type="entry name" value="Wax_synthase"/>
</dbReference>
<dbReference type="PANTHER" id="PTHR31595">
    <property type="entry name" value="LONG-CHAIN-ALCOHOL O-FATTY-ACYLTRANSFERASE 3-RELATED"/>
    <property type="match status" value="1"/>
</dbReference>
<evidence type="ECO:0000313" key="9">
    <source>
        <dbReference type="EMBL" id="CAG8111798.1"/>
    </source>
</evidence>
<comment type="subcellular location">
    <subcellularLocation>
        <location evidence="1">Membrane</location>
        <topology evidence="1">Multi-pass membrane protein</topology>
    </subcellularLocation>
</comment>
<protein>
    <recommendedName>
        <fullName evidence="8">Wax synthase domain-containing protein</fullName>
    </recommendedName>
</protein>
<evidence type="ECO:0000256" key="4">
    <source>
        <dbReference type="ARBA" id="ARBA00022692"/>
    </source>
</evidence>
<keyword evidence="3" id="KW-0808">Transferase</keyword>
<dbReference type="PANTHER" id="PTHR31595:SF60">
    <property type="entry name" value="BIOSYNTHESIS PROTEIN (TRI7), PUTATIVE (AFU_ORTHOLOGUE AFUA_8G05970)-RELATED"/>
    <property type="match status" value="1"/>
</dbReference>
<dbReference type="Proteomes" id="UP001153618">
    <property type="component" value="Unassembled WGS sequence"/>
</dbReference>
<dbReference type="Pfam" id="PF13813">
    <property type="entry name" value="MBOAT_2"/>
    <property type="match status" value="1"/>
</dbReference>
<dbReference type="GO" id="GO:0016020">
    <property type="term" value="C:membrane"/>
    <property type="evidence" value="ECO:0007669"/>
    <property type="project" value="UniProtKB-SubCell"/>
</dbReference>
<keyword evidence="6 7" id="KW-0472">Membrane</keyword>
<dbReference type="OrthoDB" id="1077582at2759"/>
<feature type="transmembrane region" description="Helical" evidence="7">
    <location>
        <begin position="199"/>
        <end position="223"/>
    </location>
</feature>
<evidence type="ECO:0000259" key="8">
    <source>
        <dbReference type="Pfam" id="PF13813"/>
    </source>
</evidence>
<evidence type="ECO:0000256" key="2">
    <source>
        <dbReference type="ARBA" id="ARBA00007282"/>
    </source>
</evidence>
<feature type="transmembrane region" description="Helical" evidence="7">
    <location>
        <begin position="162"/>
        <end position="179"/>
    </location>
</feature>
<feature type="transmembrane region" description="Helical" evidence="7">
    <location>
        <begin position="368"/>
        <end position="387"/>
    </location>
</feature>
<evidence type="ECO:0000313" key="10">
    <source>
        <dbReference type="Proteomes" id="UP001153618"/>
    </source>
</evidence>
<dbReference type="GO" id="GO:0008374">
    <property type="term" value="F:O-acyltransferase activity"/>
    <property type="evidence" value="ECO:0007669"/>
    <property type="project" value="InterPro"/>
</dbReference>
<evidence type="ECO:0000256" key="1">
    <source>
        <dbReference type="ARBA" id="ARBA00004141"/>
    </source>
</evidence>
<sequence length="405" mass="45490">MIAIASQVPTWCLPVIQSTLIHVIVGITAAFTSSRSKLRYITLLAAVALAYHLQCHVHAAFPSIRIAGLLSALCWAQILNAADILCLSRVTYAQQLEWERATTDQKPKESLTLGNSCFSWSRLGWALDLSFNLRRIGTPWQIKNLPNFDKTEGHWTSRLGFFRYRILVICLALLTLRLLNHGGNQKALADVMSVENQSLLPFIDGISVQKLFSHVSLVVSYWLNMRATHQLMYNSCAVISVALAIHESTSWPPLGGSIMEAWTLRRFWGSTWHQLFRKLLDSNSTFISCSVLRIPAGTLWARYSRLLLAFLLSGVVHVLMDLARGIPVLQGGSMPFFTIHAVGIMAEDLATHIGGITFGEGGAWWKRMIGYLWVGLFILMTTPMWSLPICRELYRVGERVPFLYL</sequence>
<keyword evidence="10" id="KW-1185">Reference proteome</keyword>
<dbReference type="InterPro" id="IPR032805">
    <property type="entry name" value="Wax_synthase_dom"/>
</dbReference>
<accession>A0A9W4HPN0</accession>
<keyword evidence="5 7" id="KW-1133">Transmembrane helix</keyword>
<keyword evidence="4 7" id="KW-0812">Transmembrane</keyword>
<evidence type="ECO:0000256" key="5">
    <source>
        <dbReference type="ARBA" id="ARBA00022989"/>
    </source>
</evidence>
<dbReference type="GO" id="GO:0006629">
    <property type="term" value="P:lipid metabolic process"/>
    <property type="evidence" value="ECO:0007669"/>
    <property type="project" value="InterPro"/>
</dbReference>
<organism evidence="9 10">
    <name type="scientific">Penicillium olsonii</name>
    <dbReference type="NCBI Taxonomy" id="99116"/>
    <lineage>
        <taxon>Eukaryota</taxon>
        <taxon>Fungi</taxon>
        <taxon>Dikarya</taxon>
        <taxon>Ascomycota</taxon>
        <taxon>Pezizomycotina</taxon>
        <taxon>Eurotiomycetes</taxon>
        <taxon>Eurotiomycetidae</taxon>
        <taxon>Eurotiales</taxon>
        <taxon>Aspergillaceae</taxon>
        <taxon>Penicillium</taxon>
    </lineage>
</organism>
<proteinExistence type="inferred from homology"/>
<feature type="transmembrane region" description="Helical" evidence="7">
    <location>
        <begin position="306"/>
        <end position="326"/>
    </location>
</feature>
<evidence type="ECO:0000256" key="3">
    <source>
        <dbReference type="ARBA" id="ARBA00022679"/>
    </source>
</evidence>
<name>A0A9W4HPN0_PENOL</name>
<feature type="domain" description="Wax synthase" evidence="8">
    <location>
        <begin position="251"/>
        <end position="338"/>
    </location>
</feature>
<gene>
    <name evidence="9" type="ORF">POLS_LOCUS4978</name>
</gene>
<dbReference type="AlphaFoldDB" id="A0A9W4HPN0"/>
<comment type="caution">
    <text evidence="9">The sequence shown here is derived from an EMBL/GenBank/DDBJ whole genome shotgun (WGS) entry which is preliminary data.</text>
</comment>
<reference evidence="9" key="1">
    <citation type="submission" date="2021-07" db="EMBL/GenBank/DDBJ databases">
        <authorList>
            <person name="Branca A.L. A."/>
        </authorList>
    </citation>
    <scope>NUCLEOTIDE SEQUENCE</scope>
</reference>
<dbReference type="EMBL" id="CAJVOS010000025">
    <property type="protein sequence ID" value="CAG8111798.1"/>
    <property type="molecule type" value="Genomic_DNA"/>
</dbReference>
<comment type="similarity">
    <text evidence="2">Belongs to the wax synthase family.</text>
</comment>
<evidence type="ECO:0000256" key="6">
    <source>
        <dbReference type="ARBA" id="ARBA00023136"/>
    </source>
</evidence>
<evidence type="ECO:0000256" key="7">
    <source>
        <dbReference type="SAM" id="Phobius"/>
    </source>
</evidence>
<feature type="transmembrane region" description="Helical" evidence="7">
    <location>
        <begin position="15"/>
        <end position="33"/>
    </location>
</feature>